<dbReference type="SUPFAM" id="SSF52218">
    <property type="entry name" value="Flavoproteins"/>
    <property type="match status" value="1"/>
</dbReference>
<feature type="domain" description="NADPH-dependent FMN reductase-like" evidence="1">
    <location>
        <begin position="1"/>
        <end position="138"/>
    </location>
</feature>
<evidence type="ECO:0000259" key="1">
    <source>
        <dbReference type="Pfam" id="PF03358"/>
    </source>
</evidence>
<dbReference type="OrthoDB" id="5767802at2"/>
<evidence type="ECO:0000313" key="2">
    <source>
        <dbReference type="EMBL" id="TSJ42352.1"/>
    </source>
</evidence>
<sequence>MKILAFGASTSKSSINQQFAHFAAHQFDGEVNMIDLNDFEMPVFSVDKEKKDGYPVQAHELHDIIENSDFLVISMTEHNGSYTAAFKNTLDWCSRLNNSVFHNKPMLLISTSPGKLGAKFSLEAALSRFPRHTANILGHFSLPSFDENFKDGIINEELAKEFNDLISNVKETLSKLK</sequence>
<gene>
    <name evidence="2" type="ORF">FO442_11330</name>
</gene>
<dbReference type="PANTHER" id="PTHR30543:SF21">
    <property type="entry name" value="NAD(P)H-DEPENDENT FMN REDUCTASE LOT6"/>
    <property type="match status" value="1"/>
</dbReference>
<dbReference type="PANTHER" id="PTHR30543">
    <property type="entry name" value="CHROMATE REDUCTASE"/>
    <property type="match status" value="1"/>
</dbReference>
<dbReference type="GO" id="GO:0005829">
    <property type="term" value="C:cytosol"/>
    <property type="evidence" value="ECO:0007669"/>
    <property type="project" value="TreeGrafter"/>
</dbReference>
<dbReference type="GO" id="GO:0016491">
    <property type="term" value="F:oxidoreductase activity"/>
    <property type="evidence" value="ECO:0007669"/>
    <property type="project" value="InterPro"/>
</dbReference>
<dbReference type="InterPro" id="IPR029039">
    <property type="entry name" value="Flavoprotein-like_sf"/>
</dbReference>
<evidence type="ECO:0000313" key="3">
    <source>
        <dbReference type="Proteomes" id="UP000316008"/>
    </source>
</evidence>
<dbReference type="Pfam" id="PF03358">
    <property type="entry name" value="FMN_red"/>
    <property type="match status" value="1"/>
</dbReference>
<protein>
    <submittedName>
        <fullName evidence="2">NAD(P)H-dependent oxidoreductase</fullName>
    </submittedName>
</protein>
<dbReference type="AlphaFoldDB" id="A0A556MR77"/>
<name>A0A556MR77_9FLAO</name>
<accession>A0A556MR77</accession>
<keyword evidence="3" id="KW-1185">Reference proteome</keyword>
<dbReference type="Proteomes" id="UP000316008">
    <property type="component" value="Unassembled WGS sequence"/>
</dbReference>
<dbReference type="GO" id="GO:0010181">
    <property type="term" value="F:FMN binding"/>
    <property type="evidence" value="ECO:0007669"/>
    <property type="project" value="TreeGrafter"/>
</dbReference>
<reference evidence="2 3" key="1">
    <citation type="submission" date="2019-07" db="EMBL/GenBank/DDBJ databases">
        <authorList>
            <person name="Huq M.A."/>
        </authorList>
    </citation>
    <scope>NUCLEOTIDE SEQUENCE [LARGE SCALE GENOMIC DNA]</scope>
    <source>
        <strain evidence="2 3">MAH-3</strain>
    </source>
</reference>
<dbReference type="Gene3D" id="3.40.50.360">
    <property type="match status" value="1"/>
</dbReference>
<dbReference type="EMBL" id="VLPL01000005">
    <property type="protein sequence ID" value="TSJ42352.1"/>
    <property type="molecule type" value="Genomic_DNA"/>
</dbReference>
<proteinExistence type="predicted"/>
<dbReference type="RefSeq" id="WP_144333307.1">
    <property type="nucleotide sequence ID" value="NZ_VLPL01000005.1"/>
</dbReference>
<organism evidence="2 3">
    <name type="scientific">Fluviicola chungangensis</name>
    <dbReference type="NCBI Taxonomy" id="2597671"/>
    <lineage>
        <taxon>Bacteria</taxon>
        <taxon>Pseudomonadati</taxon>
        <taxon>Bacteroidota</taxon>
        <taxon>Flavobacteriia</taxon>
        <taxon>Flavobacteriales</taxon>
        <taxon>Crocinitomicaceae</taxon>
        <taxon>Fluviicola</taxon>
    </lineage>
</organism>
<comment type="caution">
    <text evidence="2">The sequence shown here is derived from an EMBL/GenBank/DDBJ whole genome shotgun (WGS) entry which is preliminary data.</text>
</comment>
<dbReference type="InterPro" id="IPR050712">
    <property type="entry name" value="NAD(P)H-dep_reductase"/>
</dbReference>
<dbReference type="InterPro" id="IPR005025">
    <property type="entry name" value="FMN_Rdtase-like_dom"/>
</dbReference>